<reference evidence="1 2" key="1">
    <citation type="submission" date="2017-09" db="EMBL/GenBank/DDBJ databases">
        <title>Large-scale bioinformatics analysis of Bacillus genomes uncovers conserved roles of natural products in bacterial physiology.</title>
        <authorList>
            <consortium name="Agbiome Team Llc"/>
            <person name="Bleich R.M."/>
            <person name="Grubbs K.J."/>
            <person name="Santa Maria K.C."/>
            <person name="Allen S.E."/>
            <person name="Farag S."/>
            <person name="Shank E.A."/>
            <person name="Bowers A."/>
        </authorList>
    </citation>
    <scope>NUCLEOTIDE SEQUENCE [LARGE SCALE GENOMIC DNA]</scope>
    <source>
        <strain evidence="1 2">AFS050027</strain>
    </source>
</reference>
<accession>A0A2B9PT20</accession>
<protein>
    <submittedName>
        <fullName evidence="1">Uncharacterized protein</fullName>
    </submittedName>
</protein>
<evidence type="ECO:0000313" key="2">
    <source>
        <dbReference type="Proteomes" id="UP000223777"/>
    </source>
</evidence>
<proteinExistence type="predicted"/>
<dbReference type="Proteomes" id="UP000223777">
    <property type="component" value="Unassembled WGS sequence"/>
</dbReference>
<name>A0A2B9PT20_BACCE</name>
<dbReference type="AlphaFoldDB" id="A0A2B9PT20"/>
<organism evidence="1 2">
    <name type="scientific">Bacillus cereus</name>
    <dbReference type="NCBI Taxonomy" id="1396"/>
    <lineage>
        <taxon>Bacteria</taxon>
        <taxon>Bacillati</taxon>
        <taxon>Bacillota</taxon>
        <taxon>Bacilli</taxon>
        <taxon>Bacillales</taxon>
        <taxon>Bacillaceae</taxon>
        <taxon>Bacillus</taxon>
        <taxon>Bacillus cereus group</taxon>
    </lineage>
</organism>
<dbReference type="EMBL" id="NUIL01000026">
    <property type="protein sequence ID" value="PGO25847.1"/>
    <property type="molecule type" value="Genomic_DNA"/>
</dbReference>
<gene>
    <name evidence="1" type="ORF">CN984_18510</name>
</gene>
<evidence type="ECO:0000313" key="1">
    <source>
        <dbReference type="EMBL" id="PGO25847.1"/>
    </source>
</evidence>
<comment type="caution">
    <text evidence="1">The sequence shown here is derived from an EMBL/GenBank/DDBJ whole genome shotgun (WGS) entry which is preliminary data.</text>
</comment>
<sequence>MYWGIQQVQNNTKFPQIHPVNLSKKGTSIKVFHLRNGFIDLNKRVILKLKSAMHQCSLR</sequence>